<dbReference type="Gene3D" id="2.40.50.140">
    <property type="entry name" value="Nucleic acid-binding proteins"/>
    <property type="match status" value="3"/>
</dbReference>
<feature type="compositionally biased region" description="Low complexity" evidence="6">
    <location>
        <begin position="146"/>
        <end position="160"/>
    </location>
</feature>
<dbReference type="PANTHER" id="PTHR47165:SF4">
    <property type="entry name" value="OS03G0429900 PROTEIN"/>
    <property type="match status" value="1"/>
</dbReference>
<dbReference type="InterPro" id="IPR012340">
    <property type="entry name" value="NA-bd_OB-fold"/>
</dbReference>
<reference evidence="10" key="1">
    <citation type="submission" date="2020-08" db="EMBL/GenBank/DDBJ databases">
        <title>Plant Genome Project.</title>
        <authorList>
            <person name="Zhang R.-G."/>
        </authorList>
    </citation>
    <scope>NUCLEOTIDE SEQUENCE</scope>
    <source>
        <strain evidence="10">WSP0</strain>
        <tissue evidence="10">Leaf</tissue>
    </source>
</reference>
<proteinExistence type="inferred from homology"/>
<evidence type="ECO:0000256" key="4">
    <source>
        <dbReference type="ARBA" id="ARBA00022833"/>
    </source>
</evidence>
<dbReference type="Proteomes" id="UP000823749">
    <property type="component" value="Chromosome 9"/>
</dbReference>
<accession>A0AAV6LFG2</accession>
<dbReference type="SUPFAM" id="SSF50249">
    <property type="entry name" value="Nucleic acid-binding proteins"/>
    <property type="match status" value="3"/>
</dbReference>
<keyword evidence="5" id="KW-0238">DNA-binding</keyword>
<evidence type="ECO:0000259" key="8">
    <source>
        <dbReference type="Pfam" id="PF16900"/>
    </source>
</evidence>
<protein>
    <recommendedName>
        <fullName evidence="12">Replication protein A subunit</fullName>
    </recommendedName>
</protein>
<evidence type="ECO:0000313" key="11">
    <source>
        <dbReference type="Proteomes" id="UP000823749"/>
    </source>
</evidence>
<keyword evidence="2" id="KW-0479">Metal-binding</keyword>
<dbReference type="InterPro" id="IPR013955">
    <property type="entry name" value="Rep_factor-A_C"/>
</dbReference>
<evidence type="ECO:0000259" key="7">
    <source>
        <dbReference type="Pfam" id="PF08646"/>
    </source>
</evidence>
<evidence type="ECO:0000256" key="6">
    <source>
        <dbReference type="SAM" id="MobiDB-lite"/>
    </source>
</evidence>
<keyword evidence="4" id="KW-0862">Zinc</keyword>
<dbReference type="CDD" id="cd04475">
    <property type="entry name" value="RPA1_DBD_B"/>
    <property type="match status" value="1"/>
</dbReference>
<evidence type="ECO:0000256" key="3">
    <source>
        <dbReference type="ARBA" id="ARBA00022771"/>
    </source>
</evidence>
<dbReference type="InterPro" id="IPR047192">
    <property type="entry name" value="Euk_RPA1_DBD_C"/>
</dbReference>
<name>A0AAV6LFG2_9ERIC</name>
<evidence type="ECO:0000313" key="10">
    <source>
        <dbReference type="EMBL" id="KAG5563860.1"/>
    </source>
</evidence>
<evidence type="ECO:0000256" key="2">
    <source>
        <dbReference type="ARBA" id="ARBA00022723"/>
    </source>
</evidence>
<evidence type="ECO:0000256" key="5">
    <source>
        <dbReference type="ARBA" id="ARBA00023125"/>
    </source>
</evidence>
<dbReference type="GO" id="GO:0008270">
    <property type="term" value="F:zinc ion binding"/>
    <property type="evidence" value="ECO:0007669"/>
    <property type="project" value="UniProtKB-KW"/>
</dbReference>
<dbReference type="EMBL" id="JACTNZ010000009">
    <property type="protein sequence ID" value="KAG5531011.1"/>
    <property type="molecule type" value="Genomic_DNA"/>
</dbReference>
<keyword evidence="11" id="KW-1185">Reference proteome</keyword>
<dbReference type="InterPro" id="IPR031657">
    <property type="entry name" value="REPA_OB_2"/>
</dbReference>
<keyword evidence="3" id="KW-0863">Zinc-finger</keyword>
<evidence type="ECO:0000256" key="1">
    <source>
        <dbReference type="ARBA" id="ARBA00005690"/>
    </source>
</evidence>
<feature type="domain" description="Replication protein A OB" evidence="8">
    <location>
        <begin position="337"/>
        <end position="436"/>
    </location>
</feature>
<dbReference type="Pfam" id="PF08646">
    <property type="entry name" value="Rep_fac-A_C"/>
    <property type="match status" value="1"/>
</dbReference>
<feature type="region of interest" description="Disordered" evidence="6">
    <location>
        <begin position="1"/>
        <end position="23"/>
    </location>
</feature>
<comment type="similarity">
    <text evidence="1">Belongs to the replication factor A protein 1 family.</text>
</comment>
<feature type="domain" description="Replication factor A C-terminal" evidence="7">
    <location>
        <begin position="489"/>
        <end position="598"/>
    </location>
</feature>
<dbReference type="AlphaFoldDB" id="A0AAV6LFG2"/>
<dbReference type="Pfam" id="PF16900">
    <property type="entry name" value="REPA_OB_2"/>
    <property type="match status" value="1"/>
</dbReference>
<dbReference type="Proteomes" id="UP000823749">
    <property type="component" value="Chromosome 1"/>
</dbReference>
<dbReference type="GO" id="GO:0003677">
    <property type="term" value="F:DNA binding"/>
    <property type="evidence" value="ECO:0007669"/>
    <property type="project" value="UniProtKB-KW"/>
</dbReference>
<evidence type="ECO:0000313" key="9">
    <source>
        <dbReference type="EMBL" id="KAG5531011.1"/>
    </source>
</evidence>
<dbReference type="CDD" id="cd04476">
    <property type="entry name" value="RPA1_DBD_C"/>
    <property type="match status" value="1"/>
</dbReference>
<gene>
    <name evidence="10" type="ORF">RHGRI_000155</name>
    <name evidence="9" type="ORF">RHGRI_025835</name>
</gene>
<sequence length="764" mass="87370">MGRPKKLQNDAKSKNGTMLADSNELQFDSTIGIEETTKFSGKKPKKRTYTRKKQSTQVACLEKKGNNIEEVTSDTIVERESDELQTACHNKDMDKLGKRSNGRKRSTISYLKQDIDEGSLEVQKRRRNTSMQEPSSTSTVEKKSTKNSSQISLTTSASSSEANVASYEDHKDLSEMQGERPERESKTRGYVMINDLRPYDRDWTIKVIVLRRGLAEPYSNTKGSGTMWKVILMDEQRTPILSLLLIDCLSILHTKDTRIQAIIFNDVIDKLDHLFLKERTYLVSNGLVKPTNQRFPSVHKEIEMTLSSQAYVEDAKIGIELDKIKYNIVPFMEIKHHAKNDSYIDVLGLVVNVDPLSSVTKVGVLGTSTKRNISLINSRSETIILTLWGDLAKIEGDILEDMAKERPIVALSKLKTSAYGGLLSISTLSITTLQVNPKIPEADTIRQWYIENGSESNSRTMVWETDKQSVRVKIEDLIERPLPDFESPFCSFKASIIRIDNIDQPWYDACKVCNKKISNTEQGIECNKCAKSNPEHHPRYLMKMTVGDGERQLYVTLFEAAEKITGCPASEFKIAKEKASANRNKERNHKNPKMEFFKILEDLASLLRGTEQDTWITMFGNVDQHDDKVSTLKAEIPKDIDHLIEKASQSKLHQVKAELPKEKHVIEKAFQAKVKDLKWELHSAMLMNRIKVVEFKENNYTKMHILIKPKPMPKRRIRDHHNNQTPSNIIVHHMQSNIEEYDTLAHMQGPSKTIRTLWKYLYGR</sequence>
<feature type="compositionally biased region" description="Basic and acidic residues" evidence="6">
    <location>
        <begin position="167"/>
        <end position="186"/>
    </location>
</feature>
<dbReference type="PANTHER" id="PTHR47165">
    <property type="entry name" value="OS03G0429900 PROTEIN"/>
    <property type="match status" value="1"/>
</dbReference>
<evidence type="ECO:0008006" key="12">
    <source>
        <dbReference type="Google" id="ProtNLM"/>
    </source>
</evidence>
<feature type="region of interest" description="Disordered" evidence="6">
    <location>
        <begin position="72"/>
        <end position="186"/>
    </location>
</feature>
<dbReference type="EMBL" id="JACTNZ010000001">
    <property type="protein sequence ID" value="KAG5563860.1"/>
    <property type="molecule type" value="Genomic_DNA"/>
</dbReference>
<organism evidence="10 11">
    <name type="scientific">Rhododendron griersonianum</name>
    <dbReference type="NCBI Taxonomy" id="479676"/>
    <lineage>
        <taxon>Eukaryota</taxon>
        <taxon>Viridiplantae</taxon>
        <taxon>Streptophyta</taxon>
        <taxon>Embryophyta</taxon>
        <taxon>Tracheophyta</taxon>
        <taxon>Spermatophyta</taxon>
        <taxon>Magnoliopsida</taxon>
        <taxon>eudicotyledons</taxon>
        <taxon>Gunneridae</taxon>
        <taxon>Pentapetalae</taxon>
        <taxon>asterids</taxon>
        <taxon>Ericales</taxon>
        <taxon>Ericaceae</taxon>
        <taxon>Ericoideae</taxon>
        <taxon>Rhodoreae</taxon>
        <taxon>Rhododendron</taxon>
    </lineage>
</organism>
<comment type="caution">
    <text evidence="10">The sequence shown here is derived from an EMBL/GenBank/DDBJ whole genome shotgun (WGS) entry which is preliminary data.</text>
</comment>